<reference evidence="1 2" key="1">
    <citation type="journal article" date="2019" name="Nat. Microbiol.">
        <title>Mediterranean grassland soil C-N compound turnover is dependent on rainfall and depth, and is mediated by genomically divergent microorganisms.</title>
        <authorList>
            <person name="Diamond S."/>
            <person name="Andeer P.F."/>
            <person name="Li Z."/>
            <person name="Crits-Christoph A."/>
            <person name="Burstein D."/>
            <person name="Anantharaman K."/>
            <person name="Lane K.R."/>
            <person name="Thomas B.C."/>
            <person name="Pan C."/>
            <person name="Northen T.R."/>
            <person name="Banfield J.F."/>
        </authorList>
    </citation>
    <scope>NUCLEOTIDE SEQUENCE [LARGE SCALE GENOMIC DNA]</scope>
    <source>
        <strain evidence="1">WS_10</strain>
    </source>
</reference>
<gene>
    <name evidence="1" type="ORF">E6K80_00365</name>
</gene>
<protein>
    <submittedName>
        <fullName evidence="1">Uncharacterized protein</fullName>
    </submittedName>
</protein>
<proteinExistence type="predicted"/>
<sequence>MLEERLGKVVETYVPPCNLGDRSTARALLEAGYQRVLSERALPACALPCVRSDFYGRSNGYDYALRPDIITLHVTWEWDLVRQGDSQLDRLLDHLSERARAERERGERLGAIVGSRNGTR</sequence>
<dbReference type="Proteomes" id="UP000319836">
    <property type="component" value="Unassembled WGS sequence"/>
</dbReference>
<organism evidence="1 2">
    <name type="scientific">Eiseniibacteriota bacterium</name>
    <dbReference type="NCBI Taxonomy" id="2212470"/>
    <lineage>
        <taxon>Bacteria</taxon>
        <taxon>Candidatus Eiseniibacteriota</taxon>
    </lineage>
</organism>
<dbReference type="EMBL" id="VBPA01000008">
    <property type="protein sequence ID" value="TMQ73360.1"/>
    <property type="molecule type" value="Genomic_DNA"/>
</dbReference>
<accession>A0A538UBY1</accession>
<name>A0A538UBY1_UNCEI</name>
<evidence type="ECO:0000313" key="2">
    <source>
        <dbReference type="Proteomes" id="UP000319836"/>
    </source>
</evidence>
<dbReference type="AlphaFoldDB" id="A0A538UBY1"/>
<comment type="caution">
    <text evidence="1">The sequence shown here is derived from an EMBL/GenBank/DDBJ whole genome shotgun (WGS) entry which is preliminary data.</text>
</comment>
<evidence type="ECO:0000313" key="1">
    <source>
        <dbReference type="EMBL" id="TMQ73360.1"/>
    </source>
</evidence>